<comment type="caution">
    <text evidence="2">The sequence shown here is derived from an EMBL/GenBank/DDBJ whole genome shotgun (WGS) entry which is preliminary data.</text>
</comment>
<protein>
    <submittedName>
        <fullName evidence="2">Uncharacterized protein</fullName>
    </submittedName>
</protein>
<dbReference type="Proteomes" id="UP001370758">
    <property type="component" value="Unassembled WGS sequence"/>
</dbReference>
<organism evidence="2 3">
    <name type="scientific">Arthrobotrys musiformis</name>
    <dbReference type="NCBI Taxonomy" id="47236"/>
    <lineage>
        <taxon>Eukaryota</taxon>
        <taxon>Fungi</taxon>
        <taxon>Dikarya</taxon>
        <taxon>Ascomycota</taxon>
        <taxon>Pezizomycotina</taxon>
        <taxon>Orbiliomycetes</taxon>
        <taxon>Orbiliales</taxon>
        <taxon>Orbiliaceae</taxon>
        <taxon>Arthrobotrys</taxon>
    </lineage>
</organism>
<feature type="compositionally biased region" description="Gly residues" evidence="1">
    <location>
        <begin position="304"/>
        <end position="324"/>
    </location>
</feature>
<sequence>MAIIERAARLTEIKSEPRYILKKGYRGITVPDYPGYDVKTADLKVIVYQKWFALEDGPNVPTSFRKTMRNNCLSALLDPITKPELPKVTYLLHHDKFPVFIANADTIETATNGGATFQLENVNGTPISAGRINRFEIVPSSKGNLAPEIFDVVVEWAYTGNYKGYTGRSDKWTNRRNYHLDKKVAIASLLMGQGDLLVLAIEKLRARMDLATDTSEKEKEENIDDLIDSLAKGGAEDLAEDADDEGTEDAFQGAIREAVYNAVSDALGEEGHHPKVEPSIHSIERWGKKRFYPAVKSGERGGRKGGGGWRDGHWRGGGSGGKRGGLVDRTNYR</sequence>
<name>A0AAV9WGZ4_9PEZI</name>
<evidence type="ECO:0000313" key="2">
    <source>
        <dbReference type="EMBL" id="KAK6508796.1"/>
    </source>
</evidence>
<gene>
    <name evidence="2" type="ORF">TWF481_003566</name>
</gene>
<evidence type="ECO:0000313" key="3">
    <source>
        <dbReference type="Proteomes" id="UP001370758"/>
    </source>
</evidence>
<accession>A0AAV9WGZ4</accession>
<evidence type="ECO:0000256" key="1">
    <source>
        <dbReference type="SAM" id="MobiDB-lite"/>
    </source>
</evidence>
<keyword evidence="3" id="KW-1185">Reference proteome</keyword>
<dbReference type="AlphaFoldDB" id="A0AAV9WGZ4"/>
<reference evidence="2 3" key="1">
    <citation type="submission" date="2023-08" db="EMBL/GenBank/DDBJ databases">
        <authorList>
            <person name="Palmer J.M."/>
        </authorList>
    </citation>
    <scope>NUCLEOTIDE SEQUENCE [LARGE SCALE GENOMIC DNA]</scope>
    <source>
        <strain evidence="2 3">TWF481</strain>
    </source>
</reference>
<dbReference type="EMBL" id="JAVHJL010000002">
    <property type="protein sequence ID" value="KAK6508796.1"/>
    <property type="molecule type" value="Genomic_DNA"/>
</dbReference>
<proteinExistence type="predicted"/>
<feature type="region of interest" description="Disordered" evidence="1">
    <location>
        <begin position="295"/>
        <end position="333"/>
    </location>
</feature>